<accession>A0A7S0THS4</accession>
<dbReference type="AlphaFoldDB" id="A0A7S0THS4"/>
<dbReference type="EMBL" id="HBFI01002353">
    <property type="protein sequence ID" value="CAD8732780.1"/>
    <property type="molecule type" value="Transcribed_RNA"/>
</dbReference>
<proteinExistence type="predicted"/>
<sequence length="214" mass="24053">MYHTTAAATATTAHILNIVNVARHIDYQRLWNAMRAFDLIVRARAIAAEQFCDDDWHSLMWLLQSRCPHALVTSMGHSSSSSGSGVSGGGGTRNHAHHSYMDACFAALCQHFVSAEVSLCAWPYMTFVVYPLLFDEYGWIRLEVWCALLSNAQRIRVDQVILCERIFDDLYTFLLRFQAKRRGAIHSSMQRLCVCGGGAMRVALYDVCRVSALV</sequence>
<reference evidence="1" key="1">
    <citation type="submission" date="2021-01" db="EMBL/GenBank/DDBJ databases">
        <authorList>
            <person name="Corre E."/>
            <person name="Pelletier E."/>
            <person name="Niang G."/>
            <person name="Scheremetjew M."/>
            <person name="Finn R."/>
            <person name="Kale V."/>
            <person name="Holt S."/>
            <person name="Cochrane G."/>
            <person name="Meng A."/>
            <person name="Brown T."/>
            <person name="Cohen L."/>
        </authorList>
    </citation>
    <scope>NUCLEOTIDE SEQUENCE</scope>
</reference>
<gene>
    <name evidence="1" type="ORF">EMAR1385_LOCUS1661</name>
</gene>
<evidence type="ECO:0000313" key="1">
    <source>
        <dbReference type="EMBL" id="CAD8732780.1"/>
    </source>
</evidence>
<organism evidence="1">
    <name type="scientific">Elphidium margaritaceum</name>
    <dbReference type="NCBI Taxonomy" id="933848"/>
    <lineage>
        <taxon>Eukaryota</taxon>
        <taxon>Sar</taxon>
        <taxon>Rhizaria</taxon>
        <taxon>Retaria</taxon>
        <taxon>Foraminifera</taxon>
        <taxon>Rotaliida</taxon>
        <taxon>Elphidiidae</taxon>
        <taxon>Elphidium</taxon>
    </lineage>
</organism>
<protein>
    <submittedName>
        <fullName evidence="1">Uncharacterized protein</fullName>
    </submittedName>
</protein>
<name>A0A7S0THS4_9EUKA</name>